<keyword evidence="2" id="KW-0645">Protease</keyword>
<dbReference type="OMA" id="MISDEFI"/>
<dbReference type="PRINTS" id="PR00792">
    <property type="entry name" value="PEPSIN"/>
</dbReference>
<feature type="domain" description="Peptidase A1" evidence="8">
    <location>
        <begin position="75"/>
        <end position="397"/>
    </location>
</feature>
<feature type="active site" evidence="6">
    <location>
        <position position="93"/>
    </location>
</feature>
<evidence type="ECO:0000256" key="4">
    <source>
        <dbReference type="ARBA" id="ARBA00022801"/>
    </source>
</evidence>
<dbReference type="GO" id="GO:0004190">
    <property type="term" value="F:aspartic-type endopeptidase activity"/>
    <property type="evidence" value="ECO:0007669"/>
    <property type="project" value="UniProtKB-KW"/>
</dbReference>
<protein>
    <submittedName>
        <fullName evidence="9">Putative aspartic peptidase A1 family</fullName>
    </submittedName>
</protein>
<dbReference type="Proteomes" id="UP000215914">
    <property type="component" value="Chromosome 8"/>
</dbReference>
<reference evidence="10" key="1">
    <citation type="journal article" date="2017" name="Nature">
        <title>The sunflower genome provides insights into oil metabolism, flowering and Asterid evolution.</title>
        <authorList>
            <person name="Badouin H."/>
            <person name="Gouzy J."/>
            <person name="Grassa C.J."/>
            <person name="Murat F."/>
            <person name="Staton S.E."/>
            <person name="Cottret L."/>
            <person name="Lelandais-Briere C."/>
            <person name="Owens G.L."/>
            <person name="Carrere S."/>
            <person name="Mayjonade B."/>
            <person name="Legrand L."/>
            <person name="Gill N."/>
            <person name="Kane N.C."/>
            <person name="Bowers J.E."/>
            <person name="Hubner S."/>
            <person name="Bellec A."/>
            <person name="Berard A."/>
            <person name="Berges H."/>
            <person name="Blanchet N."/>
            <person name="Boniface M.C."/>
            <person name="Brunel D."/>
            <person name="Catrice O."/>
            <person name="Chaidir N."/>
            <person name="Claudel C."/>
            <person name="Donnadieu C."/>
            <person name="Faraut T."/>
            <person name="Fievet G."/>
            <person name="Helmstetter N."/>
            <person name="King M."/>
            <person name="Knapp S.J."/>
            <person name="Lai Z."/>
            <person name="Le Paslier M.C."/>
            <person name="Lippi Y."/>
            <person name="Lorenzon L."/>
            <person name="Mandel J.R."/>
            <person name="Marage G."/>
            <person name="Marchand G."/>
            <person name="Marquand E."/>
            <person name="Bret-Mestries E."/>
            <person name="Morien E."/>
            <person name="Nambeesan S."/>
            <person name="Nguyen T."/>
            <person name="Pegot-Espagnet P."/>
            <person name="Pouilly N."/>
            <person name="Raftis F."/>
            <person name="Sallet E."/>
            <person name="Schiex T."/>
            <person name="Thomas J."/>
            <person name="Vandecasteele C."/>
            <person name="Vares D."/>
            <person name="Vear F."/>
            <person name="Vautrin S."/>
            <person name="Crespi M."/>
            <person name="Mangin B."/>
            <person name="Burke J.M."/>
            <person name="Salse J."/>
            <person name="Munos S."/>
            <person name="Vincourt P."/>
            <person name="Rieseberg L.H."/>
            <person name="Langlade N.B."/>
        </authorList>
    </citation>
    <scope>NUCLEOTIDE SEQUENCE [LARGE SCALE GENOMIC DNA]</scope>
    <source>
        <strain evidence="10">cv. SF193</strain>
    </source>
</reference>
<keyword evidence="4" id="KW-0378">Hydrolase</keyword>
<evidence type="ECO:0000256" key="7">
    <source>
        <dbReference type="SAM" id="SignalP"/>
    </source>
</evidence>
<dbReference type="STRING" id="4232.A0A251U590"/>
<dbReference type="PANTHER" id="PTHR47967">
    <property type="entry name" value="OS07G0603500 PROTEIN-RELATED"/>
    <property type="match status" value="1"/>
</dbReference>
<dbReference type="Gene3D" id="2.40.70.10">
    <property type="entry name" value="Acid Proteases"/>
    <property type="match status" value="2"/>
</dbReference>
<dbReference type="FunFam" id="2.40.70.10:FF:000033">
    <property type="entry name" value="Aspartyl protease family protein"/>
    <property type="match status" value="1"/>
</dbReference>
<dbReference type="InterPro" id="IPR001461">
    <property type="entry name" value="Aspartic_peptidase_A1"/>
</dbReference>
<evidence type="ECO:0000256" key="2">
    <source>
        <dbReference type="ARBA" id="ARBA00022670"/>
    </source>
</evidence>
<evidence type="ECO:0000256" key="5">
    <source>
        <dbReference type="ARBA" id="ARBA00023180"/>
    </source>
</evidence>
<dbReference type="OrthoDB" id="660550at2759"/>
<keyword evidence="3" id="KW-0064">Aspartyl protease</keyword>
<dbReference type="SUPFAM" id="SSF50630">
    <property type="entry name" value="Acid proteases"/>
    <property type="match status" value="1"/>
</dbReference>
<feature type="chain" id="PRO_5012761426" evidence="7">
    <location>
        <begin position="23"/>
        <end position="404"/>
    </location>
</feature>
<name>A0A251U590_HELAN</name>
<dbReference type="CDD" id="cd05476">
    <property type="entry name" value="pepsin_A_like_plant"/>
    <property type="match status" value="1"/>
</dbReference>
<keyword evidence="7" id="KW-0732">Signal</keyword>
<dbReference type="PROSITE" id="PS51767">
    <property type="entry name" value="PEPTIDASE_A1"/>
    <property type="match status" value="1"/>
</dbReference>
<dbReference type="PANTHER" id="PTHR47967:SF19">
    <property type="entry name" value="NEPENTHESIN"/>
    <property type="match status" value="1"/>
</dbReference>
<dbReference type="EMBL" id="CM007897">
    <property type="protein sequence ID" value="OTG17962.1"/>
    <property type="molecule type" value="Genomic_DNA"/>
</dbReference>
<feature type="signal peptide" evidence="7">
    <location>
        <begin position="1"/>
        <end position="22"/>
    </location>
</feature>
<evidence type="ECO:0000256" key="3">
    <source>
        <dbReference type="ARBA" id="ARBA00022750"/>
    </source>
</evidence>
<gene>
    <name evidence="9" type="ORF">HannXRQ_Chr08g0217941</name>
</gene>
<proteinExistence type="inferred from homology"/>
<dbReference type="InterPro" id="IPR032799">
    <property type="entry name" value="TAXi_C"/>
</dbReference>
<dbReference type="Pfam" id="PF14541">
    <property type="entry name" value="TAXi_C"/>
    <property type="match status" value="1"/>
</dbReference>
<dbReference type="InterPro" id="IPR021109">
    <property type="entry name" value="Peptidase_aspartic_dom_sf"/>
</dbReference>
<feature type="active site" evidence="6">
    <location>
        <position position="279"/>
    </location>
</feature>
<dbReference type="InterPro" id="IPR051708">
    <property type="entry name" value="Plant_Aspart_Prot_A1"/>
</dbReference>
<evidence type="ECO:0000313" key="9">
    <source>
        <dbReference type="EMBL" id="OTG17962.1"/>
    </source>
</evidence>
<accession>A0A251U590</accession>
<dbReference type="GO" id="GO:0006508">
    <property type="term" value="P:proteolysis"/>
    <property type="evidence" value="ECO:0007669"/>
    <property type="project" value="UniProtKB-KW"/>
</dbReference>
<comment type="similarity">
    <text evidence="1">Belongs to the peptidase A1 family.</text>
</comment>
<keyword evidence="10" id="KW-1185">Reference proteome</keyword>
<dbReference type="AlphaFoldDB" id="A0A251U590"/>
<keyword evidence="5" id="KW-0325">Glycoprotein</keyword>
<evidence type="ECO:0000313" key="10">
    <source>
        <dbReference type="Proteomes" id="UP000215914"/>
    </source>
</evidence>
<dbReference type="InParanoid" id="A0A251U590"/>
<dbReference type="InterPro" id="IPR034161">
    <property type="entry name" value="Pepsin-like_plant"/>
</dbReference>
<evidence type="ECO:0000256" key="6">
    <source>
        <dbReference type="PIRSR" id="PIRSR601461-1"/>
    </source>
</evidence>
<dbReference type="InterPro" id="IPR033121">
    <property type="entry name" value="PEPTIDASE_A1"/>
</dbReference>
<dbReference type="Pfam" id="PF14543">
    <property type="entry name" value="TAXi_N"/>
    <property type="match status" value="1"/>
</dbReference>
<evidence type="ECO:0000256" key="1">
    <source>
        <dbReference type="ARBA" id="ARBA00007447"/>
    </source>
</evidence>
<evidence type="ECO:0000259" key="8">
    <source>
        <dbReference type="PROSITE" id="PS51767"/>
    </source>
</evidence>
<organism evidence="9 10">
    <name type="scientific">Helianthus annuus</name>
    <name type="common">Common sunflower</name>
    <dbReference type="NCBI Taxonomy" id="4232"/>
    <lineage>
        <taxon>Eukaryota</taxon>
        <taxon>Viridiplantae</taxon>
        <taxon>Streptophyta</taxon>
        <taxon>Embryophyta</taxon>
        <taxon>Tracheophyta</taxon>
        <taxon>Spermatophyta</taxon>
        <taxon>Magnoliopsida</taxon>
        <taxon>eudicotyledons</taxon>
        <taxon>Gunneridae</taxon>
        <taxon>Pentapetalae</taxon>
        <taxon>asterids</taxon>
        <taxon>campanulids</taxon>
        <taxon>Asterales</taxon>
        <taxon>Asteraceae</taxon>
        <taxon>Asteroideae</taxon>
        <taxon>Heliantheae alliance</taxon>
        <taxon>Heliantheae</taxon>
        <taxon>Helianthus</taxon>
    </lineage>
</organism>
<sequence>MASFIFHILSLILFHLFLASSARTPTRREQTGIRATLTLVDSGQTLPKYTSTNPLTNDPSASLVKSPLKASRDVYSMNLAIGTPPVSFSAMMDTGSDLIWTKCKTRGSGSARSFDPSESKTFSQVDKSCTELKLDGCNQNYADGNSVSVSLGQETLKVGDENFKNVTFACGTPDKDIPYDGILGMGRGDLSLVSQLKESVFLYCLGSRFEPKTSSVLLTGSKATSQNINTQTTPLLKQDGKSYYYVSLEGISVGKTKLAVTKSDFAISSYDGSGGMIIDSGTTFTYLEKGIVNMISDEFIKQTKLVKHGNHNPYMGLEHCFKPPGNVHVPNVVFHFEGADWVLQRQNYIYEKNGKNVACLAFIANNEDYDHVSIFGNMNQQNMMVVYDLDNNNLSFKPADCKNL</sequence>
<dbReference type="InterPro" id="IPR032861">
    <property type="entry name" value="TAXi_N"/>
</dbReference>